<dbReference type="InterPro" id="IPR000120">
    <property type="entry name" value="Amidase"/>
</dbReference>
<evidence type="ECO:0000256" key="1">
    <source>
        <dbReference type="SAM" id="MobiDB-lite"/>
    </source>
</evidence>
<dbReference type="GO" id="GO:0050567">
    <property type="term" value="F:glutaminyl-tRNA synthase (glutamine-hydrolyzing) activity"/>
    <property type="evidence" value="ECO:0007669"/>
    <property type="project" value="TreeGrafter"/>
</dbReference>
<dbReference type="KEGG" id="sus:Acid_4952"/>
<dbReference type="AlphaFoldDB" id="Q01WQ6"/>
<name>Q01WQ6_SOLUE</name>
<dbReference type="PANTHER" id="PTHR11895:SF73">
    <property type="entry name" value="AMIDASE FAMILY PROTEIN"/>
    <property type="match status" value="1"/>
</dbReference>
<dbReference type="Gene3D" id="3.90.1300.10">
    <property type="entry name" value="Amidase signature (AS) domain"/>
    <property type="match status" value="1"/>
</dbReference>
<accession>Q01WQ6</accession>
<sequence precursor="true">MTPDKMRRRFLACCSGIGLAGTLLPGVLWAQLQQDGAQQVTPEMLKAALGLSGLSFSESDQKSMLQAVNGSLARYDEVRNLHIPNNVAPPFYFSALTPGMKVNRTREPLRFSTPAVKRPANLEDVAFWPVTHLAQLIKTRQVTSTELTKMYLARLHKYNEKVNCVVTFLDEVALAQAKQADAEIAAGRYKGALHGIPWGAKDIIAVKGYKTTWGSGAYKEQMLDEEASLVEMLRDAGAVLLAKLTTGELAQGDQWFGGQTKNPWNIEQGSSGSSAGPASATAGGLVGFGIGSETSGSILSPSARCGVTGLRPTFGRISRYGVMALSWTQDRMGPLCRYAEDCALVMSVIARPDGRDLSVSEIPFNWNAHLDVRKLRVGYLEGAFEETRDAAVKKIEERTLEQVKALGIQLVPVKLPEWSIDTSSIGVESGVFFDDLIRSNRDKEMTNPGRANSFRSSRLIPAVEYLQGQRARSMMMAKLAEATRDIDVYLVPVNQGGGGGAAGRGAAPADGGRGGRGGGPNRSVVGRHFGMANLACYPALNVVNGFTDAGTPTNITFYARPFGEAELLALGKAYQDATGFHLKHPALA</sequence>
<dbReference type="InterPro" id="IPR023631">
    <property type="entry name" value="Amidase_dom"/>
</dbReference>
<gene>
    <name evidence="3" type="ordered locus">Acid_4952</name>
</gene>
<evidence type="ECO:0000313" key="3">
    <source>
        <dbReference type="EMBL" id="ABJ85909.1"/>
    </source>
</evidence>
<feature type="compositionally biased region" description="Gly residues" evidence="1">
    <location>
        <begin position="511"/>
        <end position="520"/>
    </location>
</feature>
<evidence type="ECO:0000259" key="2">
    <source>
        <dbReference type="Pfam" id="PF01425"/>
    </source>
</evidence>
<dbReference type="HOGENOM" id="CLU_009600_0_3_0"/>
<feature type="region of interest" description="Disordered" evidence="1">
    <location>
        <begin position="498"/>
        <end position="522"/>
    </location>
</feature>
<dbReference type="OrthoDB" id="9811471at2"/>
<protein>
    <submittedName>
        <fullName evidence="3">Amidase</fullName>
    </submittedName>
</protein>
<dbReference type="InterPro" id="IPR006311">
    <property type="entry name" value="TAT_signal"/>
</dbReference>
<dbReference type="EMBL" id="CP000473">
    <property type="protein sequence ID" value="ABJ85909.1"/>
    <property type="molecule type" value="Genomic_DNA"/>
</dbReference>
<proteinExistence type="predicted"/>
<dbReference type="PROSITE" id="PS51318">
    <property type="entry name" value="TAT"/>
    <property type="match status" value="1"/>
</dbReference>
<dbReference type="PANTHER" id="PTHR11895">
    <property type="entry name" value="TRANSAMIDASE"/>
    <property type="match status" value="1"/>
</dbReference>
<dbReference type="InterPro" id="IPR036928">
    <property type="entry name" value="AS_sf"/>
</dbReference>
<dbReference type="SUPFAM" id="SSF75304">
    <property type="entry name" value="Amidase signature (AS) enzymes"/>
    <property type="match status" value="1"/>
</dbReference>
<dbReference type="InParanoid" id="Q01WQ6"/>
<feature type="domain" description="Amidase" evidence="2">
    <location>
        <begin position="146"/>
        <end position="568"/>
    </location>
</feature>
<reference evidence="3" key="1">
    <citation type="submission" date="2006-10" db="EMBL/GenBank/DDBJ databases">
        <title>Complete sequence of Solibacter usitatus Ellin6076.</title>
        <authorList>
            <consortium name="US DOE Joint Genome Institute"/>
            <person name="Copeland A."/>
            <person name="Lucas S."/>
            <person name="Lapidus A."/>
            <person name="Barry K."/>
            <person name="Detter J.C."/>
            <person name="Glavina del Rio T."/>
            <person name="Hammon N."/>
            <person name="Israni S."/>
            <person name="Dalin E."/>
            <person name="Tice H."/>
            <person name="Pitluck S."/>
            <person name="Thompson L.S."/>
            <person name="Brettin T."/>
            <person name="Bruce D."/>
            <person name="Han C."/>
            <person name="Tapia R."/>
            <person name="Gilna P."/>
            <person name="Schmutz J."/>
            <person name="Larimer F."/>
            <person name="Land M."/>
            <person name="Hauser L."/>
            <person name="Kyrpides N."/>
            <person name="Mikhailova N."/>
            <person name="Janssen P.H."/>
            <person name="Kuske C.R."/>
            <person name="Richardson P."/>
        </authorList>
    </citation>
    <scope>NUCLEOTIDE SEQUENCE</scope>
    <source>
        <strain evidence="3">Ellin6076</strain>
    </source>
</reference>
<organism evidence="3">
    <name type="scientific">Solibacter usitatus (strain Ellin6076)</name>
    <dbReference type="NCBI Taxonomy" id="234267"/>
    <lineage>
        <taxon>Bacteria</taxon>
        <taxon>Pseudomonadati</taxon>
        <taxon>Acidobacteriota</taxon>
        <taxon>Terriglobia</taxon>
        <taxon>Bryobacterales</taxon>
        <taxon>Solibacteraceae</taxon>
        <taxon>Candidatus Solibacter</taxon>
    </lineage>
</organism>
<dbReference type="Pfam" id="PF01425">
    <property type="entry name" value="Amidase"/>
    <property type="match status" value="1"/>
</dbReference>
<dbReference type="eggNOG" id="COG0154">
    <property type="taxonomic scope" value="Bacteria"/>
</dbReference>
<dbReference type="STRING" id="234267.Acid_4952"/>